<evidence type="ECO:0000256" key="6">
    <source>
        <dbReference type="RuleBase" id="RU361177"/>
    </source>
</evidence>
<evidence type="ECO:0000256" key="2">
    <source>
        <dbReference type="ARBA" id="ARBA00022630"/>
    </source>
</evidence>
<dbReference type="SUPFAM" id="SSF51905">
    <property type="entry name" value="FAD/NAD(P)-binding domain"/>
    <property type="match status" value="2"/>
</dbReference>
<dbReference type="Gene3D" id="3.50.50.60">
    <property type="entry name" value="FAD/NAD(P)-binding domain"/>
    <property type="match status" value="2"/>
</dbReference>
<feature type="region of interest" description="Disordered" evidence="8">
    <location>
        <begin position="182"/>
        <end position="241"/>
    </location>
</feature>
<keyword evidence="4 6" id="KW-0560">Oxidoreductase</keyword>
<dbReference type="CDD" id="cd00303">
    <property type="entry name" value="retropepsin_like"/>
    <property type="match status" value="1"/>
</dbReference>
<dbReference type="GO" id="GO:0103075">
    <property type="term" value="F:indole-3-pyruvate monooxygenase activity"/>
    <property type="evidence" value="ECO:0007669"/>
    <property type="project" value="UniProtKB-EC"/>
</dbReference>
<evidence type="ECO:0000256" key="8">
    <source>
        <dbReference type="SAM" id="MobiDB-lite"/>
    </source>
</evidence>
<feature type="region of interest" description="Disordered" evidence="8">
    <location>
        <begin position="784"/>
        <end position="803"/>
    </location>
</feature>
<evidence type="ECO:0000256" key="5">
    <source>
        <dbReference type="ARBA" id="ARBA00047707"/>
    </source>
</evidence>
<protein>
    <recommendedName>
        <fullName evidence="6">Flavin-containing monooxygenase</fullName>
        <ecNumber evidence="6">1.-.-.-</ecNumber>
    </recommendedName>
</protein>
<keyword evidence="7" id="KW-0175">Coiled coil</keyword>
<accession>A0A8D7AFY8</accession>
<dbReference type="GO" id="GO:0050660">
    <property type="term" value="F:flavin adenine dinucleotide binding"/>
    <property type="evidence" value="ECO:0007669"/>
    <property type="project" value="InterPro"/>
</dbReference>
<dbReference type="InterPro" id="IPR005162">
    <property type="entry name" value="Retrotrans_gag_dom"/>
</dbReference>
<keyword evidence="3 6" id="KW-0274">FAD</keyword>
<feature type="compositionally biased region" description="Basic and acidic residues" evidence="8">
    <location>
        <begin position="789"/>
        <end position="803"/>
    </location>
</feature>
<dbReference type="InterPro" id="IPR020946">
    <property type="entry name" value="Flavin_mOase-like"/>
</dbReference>
<evidence type="ECO:0000313" key="11">
    <source>
        <dbReference type="EMBL" id="CAG1846705.1"/>
    </source>
</evidence>
<evidence type="ECO:0000256" key="1">
    <source>
        <dbReference type="ARBA" id="ARBA00009183"/>
    </source>
</evidence>
<reference evidence="11" key="1">
    <citation type="submission" date="2021-03" db="EMBL/GenBank/DDBJ databases">
        <authorList>
            <consortium name="Genoscope - CEA"/>
            <person name="William W."/>
        </authorList>
    </citation>
    <scope>NUCLEOTIDE SEQUENCE</scope>
    <source>
        <strain evidence="11">Doubled-haploid Pahang</strain>
    </source>
</reference>
<feature type="coiled-coil region" evidence="7">
    <location>
        <begin position="243"/>
        <end position="270"/>
    </location>
</feature>
<name>A0A8D7AFY8_MUSAM</name>
<gene>
    <name evidence="11" type="ORF">GSMUA_165000.1</name>
</gene>
<evidence type="ECO:0000259" key="9">
    <source>
        <dbReference type="Pfam" id="PF00078"/>
    </source>
</evidence>
<evidence type="ECO:0000256" key="4">
    <source>
        <dbReference type="ARBA" id="ARBA00023002"/>
    </source>
</evidence>
<dbReference type="PANTHER" id="PTHR43539:SF9">
    <property type="entry name" value="INDOLE-3-PYRUVATE MONOOXYGENASE YUCCA11-RELATED"/>
    <property type="match status" value="1"/>
</dbReference>
<dbReference type="InterPro" id="IPR021109">
    <property type="entry name" value="Peptidase_aspartic_dom_sf"/>
</dbReference>
<evidence type="ECO:0000256" key="3">
    <source>
        <dbReference type="ARBA" id="ARBA00022827"/>
    </source>
</evidence>
<feature type="region of interest" description="Disordered" evidence="8">
    <location>
        <begin position="565"/>
        <end position="626"/>
    </location>
</feature>
<dbReference type="Gene3D" id="2.40.70.10">
    <property type="entry name" value="Acid Proteases"/>
    <property type="match status" value="1"/>
</dbReference>
<dbReference type="Gene3D" id="3.10.10.10">
    <property type="entry name" value="HIV Type 1 Reverse Transcriptase, subunit A, domain 1"/>
    <property type="match status" value="1"/>
</dbReference>
<dbReference type="Pfam" id="PF00743">
    <property type="entry name" value="FMO-like"/>
    <property type="match status" value="1"/>
</dbReference>
<keyword evidence="6" id="KW-0503">Monooxygenase</keyword>
<dbReference type="InterPro" id="IPR043502">
    <property type="entry name" value="DNA/RNA_pol_sf"/>
</dbReference>
<feature type="region of interest" description="Disordered" evidence="8">
    <location>
        <begin position="93"/>
        <end position="129"/>
    </location>
</feature>
<keyword evidence="2 6" id="KW-0285">Flavoprotein</keyword>
<comment type="catalytic activity">
    <reaction evidence="5">
        <text>indole-3-pyruvate + NADPH + O2 + H(+) = (indol-3-yl)acetate + CO2 + NADP(+) + H2O</text>
        <dbReference type="Rhea" id="RHEA:34331"/>
        <dbReference type="ChEBI" id="CHEBI:15377"/>
        <dbReference type="ChEBI" id="CHEBI:15378"/>
        <dbReference type="ChEBI" id="CHEBI:15379"/>
        <dbReference type="ChEBI" id="CHEBI:16526"/>
        <dbReference type="ChEBI" id="CHEBI:17640"/>
        <dbReference type="ChEBI" id="CHEBI:30854"/>
        <dbReference type="ChEBI" id="CHEBI:57783"/>
        <dbReference type="ChEBI" id="CHEBI:58349"/>
        <dbReference type="EC" id="1.14.13.168"/>
    </reaction>
</comment>
<dbReference type="EMBL" id="HG996471">
    <property type="protein sequence ID" value="CAG1846705.1"/>
    <property type="molecule type" value="Genomic_DNA"/>
</dbReference>
<feature type="region of interest" description="Disordered" evidence="8">
    <location>
        <begin position="457"/>
        <end position="502"/>
    </location>
</feature>
<dbReference type="InterPro" id="IPR050982">
    <property type="entry name" value="Auxin_biosynth/cation_transpt"/>
</dbReference>
<dbReference type="PANTHER" id="PTHR43539">
    <property type="entry name" value="FLAVIN-BINDING MONOOXYGENASE-LIKE PROTEIN (AFU_ORTHOLOGUE AFUA_4G09220)"/>
    <property type="match status" value="1"/>
</dbReference>
<feature type="domain" description="Reverse transcriptase" evidence="9">
    <location>
        <begin position="916"/>
        <end position="1068"/>
    </location>
</feature>
<dbReference type="CDD" id="cd01647">
    <property type="entry name" value="RT_LTR"/>
    <property type="match status" value="1"/>
</dbReference>
<evidence type="ECO:0000259" key="10">
    <source>
        <dbReference type="Pfam" id="PF03732"/>
    </source>
</evidence>
<dbReference type="SUPFAM" id="SSF56672">
    <property type="entry name" value="DNA/RNA polymerases"/>
    <property type="match status" value="1"/>
</dbReference>
<dbReference type="EC" id="1.-.-.-" evidence="6"/>
<organism evidence="11">
    <name type="scientific">Musa acuminata subsp. malaccensis</name>
    <name type="common">Wild banana</name>
    <name type="synonym">Musa malaccensis</name>
    <dbReference type="NCBI Taxonomy" id="214687"/>
    <lineage>
        <taxon>Eukaryota</taxon>
        <taxon>Viridiplantae</taxon>
        <taxon>Streptophyta</taxon>
        <taxon>Embryophyta</taxon>
        <taxon>Tracheophyta</taxon>
        <taxon>Spermatophyta</taxon>
        <taxon>Magnoliopsida</taxon>
        <taxon>Liliopsida</taxon>
        <taxon>Zingiberales</taxon>
        <taxon>Musaceae</taxon>
        <taxon>Musa</taxon>
    </lineage>
</organism>
<dbReference type="GO" id="GO:0050661">
    <property type="term" value="F:NADP binding"/>
    <property type="evidence" value="ECO:0007669"/>
    <property type="project" value="InterPro"/>
</dbReference>
<dbReference type="InterPro" id="IPR000477">
    <property type="entry name" value="RT_dom"/>
</dbReference>
<evidence type="ECO:0000256" key="7">
    <source>
        <dbReference type="SAM" id="Coils"/>
    </source>
</evidence>
<dbReference type="InterPro" id="IPR036188">
    <property type="entry name" value="FAD/NAD-bd_sf"/>
</dbReference>
<sequence length="1339" mass="147958">MESLVVIVGAGPTGLAVAACLFLLSVPFVILEKEDCVASLWRKRSYDRMKLHLAKQYCALPHMPHPATTPTFIPKEQFIRYLDGYAARFRLNPELRGPGMSTGQQTRPGDSPAARGHPPREEPQEGRLASTSEQYWRLFNDPGLSPPDATIVPPSVSPEAFHDLAHQVRTLAGMVQAIVPLIPQPEPPQTDQPVHQWEPAPREHAPPPRPPRSPRNQATRQRDRETVGTSSRPEPEWPPENSTHALQAQLHLFNQRLNEVQQEVRRMKREPGTEGYQGSPFAPEIQDQAIPQHFRLPSLDAYNGAADPADHVAAFRAQMALYGTSDALMCRAFPTTLRGPARAWYGSLKAGTISSFDQLARDFELNFLAYARPKPSTALLLGLNQGEDEPLSHFLDRFTTQIRGLSDAHPSLLMQAFTIGLRPSRFFWSLVERPPTTVPEMLQRASQFVAAETWMAGKPRGHRGAKSEPPRQQQPPTSRRRSDRSDPTVPRPPLPALNSSQTDIFLHIRGKGLLKEPYPMSGPRALADQSKYCRFHRQRGHDTEQCRELKKQIEELIHRGHLDQYLRPNKESSPRPEGPVERRIDVISGGPASGGDSMARKKAYARAASAEAPGHTPGPSVTFPTGAYEQAEHDDALVISARIANAQVQRIMVDTGSSADILYLDAYRKLGLPRDSMKPVSSALTGFTGDSVSPLGTVTLPLTLGVPPKSKTTMTNFLVIDLPAAYNAILGRPTLNKIRAVVSTYYQTVKFPTLAGTGEAAGSPRESRRCYLTVVSLPKKLKVEPPLTDPREAQRSAPHVEPKETTVAIPLQKDHPERAIRVGSELPEPEREQLVGLLQENADVFAWSPSDMTGVNPGVALHRLSVSTDARPVKQKLRQQAPERQTAIQEEVTRLLKAGFIKEAGYPQWLSNVVLVKKANGSWRMCVDYTSLNKACPKDCLPLPRVDQLVDATAGHARLSFMDAFSGYNQIRMAPEDQEHTAFITNQGVYFYKVMPFGLKNAGATYQRAVNKAFAHQIGRNMEVYVDDMIVKSQEAGTHLADLAEAFATLRQIGMRLNPAKCAFVRRSRRCYGARDTVTGEEKLYKGRFLVVATGENGEGFVPRLPGLDSFPGDVFHSSSYKSGAAYPGKCALVVGCGNSGMEIAYDLSEFGVYASISIRSPFHVVTKEMIYVGMVLLKYLPMFKVDVIILILSKLKLGDLSKHGIIRPKRGPFITKETKGRSPVIDIGTIKKIKSKQIQVVPAITSIRGKTVVFADGQSQCFDAIIFATGYKSSAINWDEGELSNQEGLPRQSFPQHWKGKNGLYFSGFSKKGLPGIKMNALNIAGDIDTKIENCNQE</sequence>
<feature type="compositionally biased region" description="Basic and acidic residues" evidence="8">
    <location>
        <begin position="565"/>
        <end position="585"/>
    </location>
</feature>
<comment type="cofactor">
    <cofactor evidence="6">
        <name>FAD</name>
        <dbReference type="ChEBI" id="CHEBI:57692"/>
    </cofactor>
</comment>
<comment type="similarity">
    <text evidence="1 6">Belongs to the FMO family.</text>
</comment>
<feature type="domain" description="Retrotransposon gag" evidence="10">
    <location>
        <begin position="332"/>
        <end position="423"/>
    </location>
</feature>
<dbReference type="GO" id="GO:0004499">
    <property type="term" value="F:N,N-dimethylaniline monooxygenase activity"/>
    <property type="evidence" value="ECO:0007669"/>
    <property type="project" value="InterPro"/>
</dbReference>
<dbReference type="Pfam" id="PF03732">
    <property type="entry name" value="Retrotrans_gag"/>
    <property type="match status" value="1"/>
</dbReference>
<dbReference type="SUPFAM" id="SSF50630">
    <property type="entry name" value="Acid proteases"/>
    <property type="match status" value="1"/>
</dbReference>
<proteinExistence type="inferred from homology"/>
<dbReference type="Pfam" id="PF00078">
    <property type="entry name" value="RVT_1"/>
    <property type="match status" value="1"/>
</dbReference>